<keyword evidence="3" id="KW-1185">Reference proteome</keyword>
<feature type="signal peptide" evidence="1">
    <location>
        <begin position="1"/>
        <end position="22"/>
    </location>
</feature>
<dbReference type="Pfam" id="PF13663">
    <property type="entry name" value="DUF4148"/>
    <property type="match status" value="2"/>
</dbReference>
<proteinExistence type="predicted"/>
<organism evidence="2 3">
    <name type="scientific">Massilia polaris</name>
    <dbReference type="NCBI Taxonomy" id="2728846"/>
    <lineage>
        <taxon>Bacteria</taxon>
        <taxon>Pseudomonadati</taxon>
        <taxon>Pseudomonadota</taxon>
        <taxon>Betaproteobacteria</taxon>
        <taxon>Burkholderiales</taxon>
        <taxon>Oxalobacteraceae</taxon>
        <taxon>Telluria group</taxon>
        <taxon>Massilia</taxon>
    </lineage>
</organism>
<dbReference type="AlphaFoldDB" id="A0A848HLR7"/>
<gene>
    <name evidence="2" type="ORF">HHL21_14760</name>
</gene>
<feature type="chain" id="PRO_5032408244" evidence="1">
    <location>
        <begin position="23"/>
        <end position="132"/>
    </location>
</feature>
<sequence>MLKLNAAAVLILSAVVATGASAVGQHDASHNVTREQVRAEVLAARAAGTLDITEVNYPREFTAIKSTVTRAEVRAEVIRARAAGELDWTEASAAFPYANEKSSVVRADVLAEVIRARAAGELDITEATAAFL</sequence>
<dbReference type="Proteomes" id="UP000583752">
    <property type="component" value="Unassembled WGS sequence"/>
</dbReference>
<name>A0A848HLR7_9BURK</name>
<accession>A0A848HLR7</accession>
<evidence type="ECO:0000313" key="3">
    <source>
        <dbReference type="Proteomes" id="UP000583752"/>
    </source>
</evidence>
<reference evidence="2 3" key="1">
    <citation type="submission" date="2020-04" db="EMBL/GenBank/DDBJ databases">
        <title>Massilia sp. RP-1-19 isolated from soil.</title>
        <authorList>
            <person name="Dahal R.H."/>
        </authorList>
    </citation>
    <scope>NUCLEOTIDE SEQUENCE [LARGE SCALE GENOMIC DNA]</scope>
    <source>
        <strain evidence="2 3">RP-1-19</strain>
    </source>
</reference>
<evidence type="ECO:0000313" key="2">
    <source>
        <dbReference type="EMBL" id="NML62315.1"/>
    </source>
</evidence>
<dbReference type="EMBL" id="JABBGG010000008">
    <property type="protein sequence ID" value="NML62315.1"/>
    <property type="molecule type" value="Genomic_DNA"/>
</dbReference>
<protein>
    <submittedName>
        <fullName evidence="2">DUF4148 domain-containing protein</fullName>
    </submittedName>
</protein>
<comment type="caution">
    <text evidence="2">The sequence shown here is derived from an EMBL/GenBank/DDBJ whole genome shotgun (WGS) entry which is preliminary data.</text>
</comment>
<keyword evidence="1" id="KW-0732">Signal</keyword>
<dbReference type="RefSeq" id="WP_169467186.1">
    <property type="nucleotide sequence ID" value="NZ_JABBGG010000008.1"/>
</dbReference>
<evidence type="ECO:0000256" key="1">
    <source>
        <dbReference type="SAM" id="SignalP"/>
    </source>
</evidence>
<dbReference type="InterPro" id="IPR025421">
    <property type="entry name" value="DUF4148"/>
</dbReference>